<organism evidence="1 2">
    <name type="scientific">Rhizobium gallicum bv. gallicum R602sp</name>
    <dbReference type="NCBI Taxonomy" id="1041138"/>
    <lineage>
        <taxon>Bacteria</taxon>
        <taxon>Pseudomonadati</taxon>
        <taxon>Pseudomonadota</taxon>
        <taxon>Alphaproteobacteria</taxon>
        <taxon>Hyphomicrobiales</taxon>
        <taxon>Rhizobiaceae</taxon>
        <taxon>Rhizobium/Agrobacterium group</taxon>
        <taxon>Rhizobium</taxon>
    </lineage>
</organism>
<protein>
    <submittedName>
        <fullName evidence="1">Uncharacterized protein</fullName>
    </submittedName>
</protein>
<dbReference type="HOGENOM" id="CLU_2156310_0_0_5"/>
<keyword evidence="2" id="KW-1185">Reference proteome</keyword>
<proteinExistence type="predicted"/>
<dbReference type="AlphaFoldDB" id="A0A0B4XA55"/>
<dbReference type="KEGG" id="rga:RGR602_PB00085"/>
<dbReference type="Proteomes" id="UP000031368">
    <property type="component" value="Plasmid pRgalR602b"/>
</dbReference>
<evidence type="ECO:0000313" key="1">
    <source>
        <dbReference type="EMBL" id="AJD43625.1"/>
    </source>
</evidence>
<gene>
    <name evidence="1" type="ORF">RGR602_PB00085</name>
</gene>
<evidence type="ECO:0000313" key="2">
    <source>
        <dbReference type="Proteomes" id="UP000031368"/>
    </source>
</evidence>
<dbReference type="EMBL" id="CP006879">
    <property type="protein sequence ID" value="AJD43625.1"/>
    <property type="molecule type" value="Genomic_DNA"/>
</dbReference>
<name>A0A0B4XA55_9HYPH</name>
<geneLocation type="plasmid" evidence="1 2">
    <name>pRgalR602b</name>
</geneLocation>
<keyword evidence="1" id="KW-0614">Plasmid</keyword>
<accession>A0A0B4XA55</accession>
<sequence>MLFAPVHGGGLSLRWNSTLCAPMSPNSLSSFCIQFSDSGILGQHILLDRIHQKSRPWRRGGYALAAHSESIGVDIQKAILDVPLVVEEAVFDECHDRAPTMLLKSHTNSPV</sequence>
<reference evidence="1 2" key="1">
    <citation type="submission" date="2013-11" db="EMBL/GenBank/DDBJ databases">
        <title>Complete genome sequence of Rhizobium gallicum bv. gallicum R602.</title>
        <authorList>
            <person name="Bustos P."/>
            <person name="Santamaria R.I."/>
            <person name="Lozano L."/>
            <person name="Acosta J.L."/>
            <person name="Ormeno-Orrillo E."/>
            <person name="Rogel M.A."/>
            <person name="Romero D."/>
            <person name="Cevallos M.A."/>
            <person name="Martinez-Romero E."/>
            <person name="Gonzalez V."/>
        </authorList>
    </citation>
    <scope>NUCLEOTIDE SEQUENCE [LARGE SCALE GENOMIC DNA]</scope>
    <source>
        <strain evidence="1 2">R602</strain>
        <plasmid evidence="1 2">pRgalR602b</plasmid>
    </source>
</reference>